<gene>
    <name evidence="3" type="ORF">HLI_18400</name>
</gene>
<feature type="region of interest" description="Disordered" evidence="1">
    <location>
        <begin position="220"/>
        <end position="258"/>
    </location>
</feature>
<organism evidence="3 4">
    <name type="scientific">Halobacillus litoralis</name>
    <dbReference type="NCBI Taxonomy" id="45668"/>
    <lineage>
        <taxon>Bacteria</taxon>
        <taxon>Bacillati</taxon>
        <taxon>Bacillota</taxon>
        <taxon>Bacilli</taxon>
        <taxon>Bacillales</taxon>
        <taxon>Bacillaceae</taxon>
        <taxon>Halobacillus</taxon>
    </lineage>
</organism>
<evidence type="ECO:0000313" key="4">
    <source>
        <dbReference type="Proteomes" id="UP000287756"/>
    </source>
</evidence>
<dbReference type="RefSeq" id="WP_128526311.1">
    <property type="nucleotide sequence ID" value="NZ_CP026118.1"/>
</dbReference>
<feature type="transmembrane region" description="Helical" evidence="2">
    <location>
        <begin position="31"/>
        <end position="47"/>
    </location>
</feature>
<sequence>MVDLIVWVFVIIVAFIALKYVPMNMTKKGKLLVWLSGCLVSSLALLAAITYTFWIGVSAAMLLSLVLSIFMQNRISPVPADTKENPMMEEITAMENSSAEVKGFEEFDHADDLKFEQPAPLVEKHEESSSDVGQTEFEEEVEADVNPQRIDEDLEDMKGNDSDLSESSAAIELPPEDEIEEIVTYPDTDSESLEDFKIIGGIYENNETSGENLLPEEELAASRSNAETDIASDNEKVFEGEDENFETESQGNLNLEEQDVPEEGIDLESMKPEEKLAASRELGEVAPGGKEADNEAEVTEEELIDERNKQLNDAIDFTMKYEEEFEDMELEEKENSRDGKNFTKDISEEMDLSKQSVQSEELDKIIIDLPINDCSSPADIEDDEDSLLLEEKHKDSLVADEELRKQLLDVMIEKISYMEKQLDPDKYEKYIKAHLSSNLPDLEYYSIAQYLLKFYMKQGKTDVLSVFVEVLIEKMAPYPLILDELNYLRHQQVIDTK</sequence>
<feature type="region of interest" description="Disordered" evidence="1">
    <location>
        <begin position="122"/>
        <end position="151"/>
    </location>
</feature>
<evidence type="ECO:0000256" key="1">
    <source>
        <dbReference type="SAM" id="MobiDB-lite"/>
    </source>
</evidence>
<keyword evidence="2" id="KW-0472">Membrane</keyword>
<dbReference type="Proteomes" id="UP000287756">
    <property type="component" value="Chromosome"/>
</dbReference>
<protein>
    <submittedName>
        <fullName evidence="3">Uncharacterized protein</fullName>
    </submittedName>
</protein>
<dbReference type="OrthoDB" id="2697527at2"/>
<feature type="transmembrane region" description="Helical" evidence="2">
    <location>
        <begin position="6"/>
        <end position="22"/>
    </location>
</feature>
<keyword evidence="2" id="KW-1133">Transmembrane helix</keyword>
<proteinExistence type="predicted"/>
<accession>A0A410MH75</accession>
<dbReference type="EMBL" id="CP026118">
    <property type="protein sequence ID" value="QAS54038.1"/>
    <property type="molecule type" value="Genomic_DNA"/>
</dbReference>
<dbReference type="AlphaFoldDB" id="A0A410MH75"/>
<keyword evidence="2" id="KW-0812">Transmembrane</keyword>
<name>A0A410MH75_9BACI</name>
<reference evidence="3 4" key="1">
    <citation type="submission" date="2018-01" db="EMBL/GenBank/DDBJ databases">
        <title>The whole genome sequencing and assembly of Halobacillus litoralis ERB031 strain.</title>
        <authorList>
            <person name="Lee S.-J."/>
            <person name="Park M.-K."/>
            <person name="Kim J.-Y."/>
            <person name="Lee Y.-J."/>
            <person name="Yi H."/>
            <person name="Bahn Y.-S."/>
            <person name="Kim J.F."/>
            <person name="Lee D.-W."/>
        </authorList>
    </citation>
    <scope>NUCLEOTIDE SEQUENCE [LARGE SCALE GENOMIC DNA]</scope>
    <source>
        <strain evidence="3 4">ERB 031</strain>
    </source>
</reference>
<evidence type="ECO:0000313" key="3">
    <source>
        <dbReference type="EMBL" id="QAS54038.1"/>
    </source>
</evidence>
<dbReference type="KEGG" id="hli:HLI_18400"/>
<evidence type="ECO:0000256" key="2">
    <source>
        <dbReference type="SAM" id="Phobius"/>
    </source>
</evidence>